<dbReference type="PANTHER" id="PTHR42711:SF17">
    <property type="entry name" value="ABC TRANSPORTER ATP-BINDING PROTEIN"/>
    <property type="match status" value="1"/>
</dbReference>
<dbReference type="GO" id="GO:0016887">
    <property type="term" value="F:ATP hydrolysis activity"/>
    <property type="evidence" value="ECO:0007669"/>
    <property type="project" value="InterPro"/>
</dbReference>
<dbReference type="Pfam" id="PF00005">
    <property type="entry name" value="ABC_tran"/>
    <property type="match status" value="1"/>
</dbReference>
<dbReference type="InterPro" id="IPR050763">
    <property type="entry name" value="ABC_transporter_ATP-binding"/>
</dbReference>
<dbReference type="GO" id="GO:0005886">
    <property type="term" value="C:plasma membrane"/>
    <property type="evidence" value="ECO:0007669"/>
    <property type="project" value="UniProtKB-SubCell"/>
</dbReference>
<keyword evidence="2" id="KW-0813">Transport</keyword>
<dbReference type="Proteomes" id="UP000641514">
    <property type="component" value="Unassembled WGS sequence"/>
</dbReference>
<dbReference type="CDD" id="cd03230">
    <property type="entry name" value="ABC_DR_subfamily_A"/>
    <property type="match status" value="1"/>
</dbReference>
<dbReference type="AlphaFoldDB" id="A0A916TZY2"/>
<dbReference type="GO" id="GO:0046677">
    <property type="term" value="P:response to antibiotic"/>
    <property type="evidence" value="ECO:0007669"/>
    <property type="project" value="UniProtKB-KW"/>
</dbReference>
<evidence type="ECO:0000313" key="7">
    <source>
        <dbReference type="EMBL" id="GGC53758.1"/>
    </source>
</evidence>
<name>A0A916TZY2_9ACTN</name>
<dbReference type="PROSITE" id="PS00211">
    <property type="entry name" value="ABC_TRANSPORTER_1"/>
    <property type="match status" value="1"/>
</dbReference>
<gene>
    <name evidence="7" type="ORF">GCM10011410_02680</name>
</gene>
<evidence type="ECO:0000256" key="1">
    <source>
        <dbReference type="ARBA" id="ARBA00004202"/>
    </source>
</evidence>
<evidence type="ECO:0000256" key="3">
    <source>
        <dbReference type="ARBA" id="ARBA00022741"/>
    </source>
</evidence>
<dbReference type="GO" id="GO:0005524">
    <property type="term" value="F:ATP binding"/>
    <property type="evidence" value="ECO:0007669"/>
    <property type="project" value="UniProtKB-KW"/>
</dbReference>
<comment type="subcellular location">
    <subcellularLocation>
        <location evidence="1">Cell membrane</location>
        <topology evidence="1">Peripheral membrane protein</topology>
    </subcellularLocation>
</comment>
<comment type="caution">
    <text evidence="7">The sequence shown here is derived from an EMBL/GenBank/DDBJ whole genome shotgun (WGS) entry which is preliminary data.</text>
</comment>
<dbReference type="Gene3D" id="3.40.50.300">
    <property type="entry name" value="P-loop containing nucleotide triphosphate hydrolases"/>
    <property type="match status" value="1"/>
</dbReference>
<keyword evidence="3" id="KW-0547">Nucleotide-binding</keyword>
<protein>
    <submittedName>
        <fullName evidence="7">Multidrug ABC transporter ATP-binding protein</fullName>
    </submittedName>
</protein>
<dbReference type="PROSITE" id="PS50893">
    <property type="entry name" value="ABC_TRANSPORTER_2"/>
    <property type="match status" value="1"/>
</dbReference>
<sequence>MTREIVVQVENLDCHYGDFKAVSDVSFEAARGECYALLGTNGAGKTTTLETVQGFRRPTRGNLRVFGANPSRKPHTVRQRAGVVLQSGGHFGEITVRQTVELFASLSSRSDDVDAVIARVGLDHRTKAVVQTLSGGERRRLDLALAMWGRPELIVLDEPTTGLDPESRKTLWHIISDLKSGGTTVLLTTHYLEEAERLADHVGIMHEGRLAIDGTLDEVLASRPARMTAEIMQAPDDWFPSPPPGVSITFGEKSGTRTVTVEADDQQASLHWLLQDAHRVDAQLGMIRANPASLEDIFHQISQSSGATQ</sequence>
<keyword evidence="5" id="KW-0046">Antibiotic resistance</keyword>
<evidence type="ECO:0000256" key="5">
    <source>
        <dbReference type="ARBA" id="ARBA00023251"/>
    </source>
</evidence>
<keyword evidence="8" id="KW-1185">Reference proteome</keyword>
<evidence type="ECO:0000256" key="2">
    <source>
        <dbReference type="ARBA" id="ARBA00022448"/>
    </source>
</evidence>
<dbReference type="InterPro" id="IPR027417">
    <property type="entry name" value="P-loop_NTPase"/>
</dbReference>
<dbReference type="EMBL" id="BMJH01000001">
    <property type="protein sequence ID" value="GGC53758.1"/>
    <property type="molecule type" value="Genomic_DNA"/>
</dbReference>
<accession>A0A916TZY2</accession>
<evidence type="ECO:0000256" key="4">
    <source>
        <dbReference type="ARBA" id="ARBA00022840"/>
    </source>
</evidence>
<dbReference type="InterPro" id="IPR003439">
    <property type="entry name" value="ABC_transporter-like_ATP-bd"/>
</dbReference>
<reference evidence="7" key="2">
    <citation type="submission" date="2020-09" db="EMBL/GenBank/DDBJ databases">
        <authorList>
            <person name="Sun Q."/>
            <person name="Zhou Y."/>
        </authorList>
    </citation>
    <scope>NUCLEOTIDE SEQUENCE</scope>
    <source>
        <strain evidence="7">CGMCC 1.15478</strain>
    </source>
</reference>
<feature type="domain" description="ABC transporter" evidence="6">
    <location>
        <begin position="7"/>
        <end position="232"/>
    </location>
</feature>
<dbReference type="RefSeq" id="WP_188669940.1">
    <property type="nucleotide sequence ID" value="NZ_BMJH01000001.1"/>
</dbReference>
<dbReference type="PANTHER" id="PTHR42711">
    <property type="entry name" value="ABC TRANSPORTER ATP-BINDING PROTEIN"/>
    <property type="match status" value="1"/>
</dbReference>
<keyword evidence="4 7" id="KW-0067">ATP-binding</keyword>
<proteinExistence type="predicted"/>
<evidence type="ECO:0000259" key="6">
    <source>
        <dbReference type="PROSITE" id="PS50893"/>
    </source>
</evidence>
<dbReference type="SUPFAM" id="SSF52540">
    <property type="entry name" value="P-loop containing nucleoside triphosphate hydrolases"/>
    <property type="match status" value="1"/>
</dbReference>
<dbReference type="InterPro" id="IPR017871">
    <property type="entry name" value="ABC_transporter-like_CS"/>
</dbReference>
<dbReference type="SMART" id="SM00382">
    <property type="entry name" value="AAA"/>
    <property type="match status" value="1"/>
</dbReference>
<dbReference type="InterPro" id="IPR003593">
    <property type="entry name" value="AAA+_ATPase"/>
</dbReference>
<evidence type="ECO:0000313" key="8">
    <source>
        <dbReference type="Proteomes" id="UP000641514"/>
    </source>
</evidence>
<reference evidence="7" key="1">
    <citation type="journal article" date="2014" name="Int. J. Syst. Evol. Microbiol.">
        <title>Complete genome sequence of Corynebacterium casei LMG S-19264T (=DSM 44701T), isolated from a smear-ripened cheese.</title>
        <authorList>
            <consortium name="US DOE Joint Genome Institute (JGI-PGF)"/>
            <person name="Walter F."/>
            <person name="Albersmeier A."/>
            <person name="Kalinowski J."/>
            <person name="Ruckert C."/>
        </authorList>
    </citation>
    <scope>NUCLEOTIDE SEQUENCE</scope>
    <source>
        <strain evidence="7">CGMCC 1.15478</strain>
    </source>
</reference>
<organism evidence="7 8">
    <name type="scientific">Hoyosella rhizosphaerae</name>
    <dbReference type="NCBI Taxonomy" id="1755582"/>
    <lineage>
        <taxon>Bacteria</taxon>
        <taxon>Bacillati</taxon>
        <taxon>Actinomycetota</taxon>
        <taxon>Actinomycetes</taxon>
        <taxon>Mycobacteriales</taxon>
        <taxon>Hoyosellaceae</taxon>
        <taxon>Hoyosella</taxon>
    </lineage>
</organism>